<dbReference type="InterPro" id="IPR029044">
    <property type="entry name" value="Nucleotide-diphossugar_trans"/>
</dbReference>
<dbReference type="InterPro" id="IPR039741">
    <property type="entry name" value="UDP-sugar_pyrophosphorylase"/>
</dbReference>
<dbReference type="Gene3D" id="3.90.550.10">
    <property type="entry name" value="Spore Coat Polysaccharide Biosynthesis Protein SpsA, Chain A"/>
    <property type="match status" value="1"/>
</dbReference>
<organism evidence="7">
    <name type="scientific">Micromonas pusilla</name>
    <name type="common">Picoplanktonic green alga</name>
    <name type="synonym">Chromulina pusilla</name>
    <dbReference type="NCBI Taxonomy" id="38833"/>
    <lineage>
        <taxon>Eukaryota</taxon>
        <taxon>Viridiplantae</taxon>
        <taxon>Chlorophyta</taxon>
        <taxon>Mamiellophyceae</taxon>
        <taxon>Mamiellales</taxon>
        <taxon>Mamiellaceae</taxon>
        <taxon>Micromonas</taxon>
    </lineage>
</organism>
<dbReference type="EC" id="2.7.7.23" evidence="3"/>
<sequence>MASKEEEAVDSLRARYEAAGQGHVFAHWDKCDEGERDALAAQLRSVDLDHVKKIFDRSIADHDTGAAAKGEIEPVVADASVLKASAEDLSEWREAGLGVASLGELAVVLLAGGQGTRLGSSAPKGMYDIGLPSGRTLFRLQAERLAKLMAMSSEEANQGAPVRVPWYIMTSPHTHAATEKYFHDNEFFGLDSADVMFFQQGSLPCFTPEGKIIMQSKHEMATAPDGNGGIYAALHHSGVIDDMEKRGIRHVYAYCVDNALVKVGDPTYVGFCALRNVEAGAKVIAKAYPDEAVGVFTRRNGEVHVVEYSEMPAELASATDPETGKIKFDAANVVLHYYSFDFLKKCCAPDDVVQSSLVYHVAKKKVPRVTEDGAGTETPDAPNGIKLEAFIFDVYKYAKDVAFLEGERGADFAPVKNKEGTGKDSPDTARALIDALHREWIMNAEGSVDEDDDDGLGVTHADGKRYVEVAPAASYAGEGLEPVVRSYFMGFVPAGLSIEPVRDNKRAAENAIDEDEPPAKK</sequence>
<evidence type="ECO:0000256" key="1">
    <source>
        <dbReference type="ARBA" id="ARBA00005208"/>
    </source>
</evidence>
<evidence type="ECO:0000256" key="5">
    <source>
        <dbReference type="ARBA" id="ARBA00022695"/>
    </source>
</evidence>
<dbReference type="AlphaFoldDB" id="A0A7S0IDR9"/>
<comment type="catalytic activity">
    <reaction evidence="6">
        <text>N-acetyl-alpha-D-glucosamine 1-phosphate + UTP + H(+) = UDP-N-acetyl-alpha-D-glucosamine + diphosphate</text>
        <dbReference type="Rhea" id="RHEA:13509"/>
        <dbReference type="ChEBI" id="CHEBI:15378"/>
        <dbReference type="ChEBI" id="CHEBI:33019"/>
        <dbReference type="ChEBI" id="CHEBI:46398"/>
        <dbReference type="ChEBI" id="CHEBI:57705"/>
        <dbReference type="ChEBI" id="CHEBI:57776"/>
        <dbReference type="EC" id="2.7.7.23"/>
    </reaction>
</comment>
<evidence type="ECO:0000256" key="3">
    <source>
        <dbReference type="ARBA" id="ARBA00012457"/>
    </source>
</evidence>
<dbReference type="PANTHER" id="PTHR11952:SF2">
    <property type="entry name" value="LD24639P"/>
    <property type="match status" value="1"/>
</dbReference>
<keyword evidence="5" id="KW-0548">Nucleotidyltransferase</keyword>
<dbReference type="Pfam" id="PF01704">
    <property type="entry name" value="UDPGP"/>
    <property type="match status" value="1"/>
</dbReference>
<evidence type="ECO:0000256" key="6">
    <source>
        <dbReference type="ARBA" id="ARBA00048493"/>
    </source>
</evidence>
<dbReference type="GO" id="GO:0003977">
    <property type="term" value="F:UDP-N-acetylglucosamine diphosphorylase activity"/>
    <property type="evidence" value="ECO:0007669"/>
    <property type="project" value="UniProtKB-EC"/>
</dbReference>
<comment type="pathway">
    <text evidence="1">Nucleotide-sugar biosynthesis; UDP-N-acetyl-alpha-D-glucosamine biosynthesis; UDP-N-acetyl-alpha-D-glucosamine from N-acetyl-alpha-D-glucosamine 1-phosphate: step 1/1.</text>
</comment>
<dbReference type="GO" id="GO:0006048">
    <property type="term" value="P:UDP-N-acetylglucosamine biosynthetic process"/>
    <property type="evidence" value="ECO:0007669"/>
    <property type="project" value="TreeGrafter"/>
</dbReference>
<dbReference type="CDD" id="cd04193">
    <property type="entry name" value="UDPGlcNAc_PPase"/>
    <property type="match status" value="1"/>
</dbReference>
<keyword evidence="4" id="KW-0808">Transferase</keyword>
<evidence type="ECO:0000256" key="2">
    <source>
        <dbReference type="ARBA" id="ARBA00010401"/>
    </source>
</evidence>
<proteinExistence type="inferred from homology"/>
<dbReference type="PANTHER" id="PTHR11952">
    <property type="entry name" value="UDP- GLUCOSE PYROPHOSPHORYLASE"/>
    <property type="match status" value="1"/>
</dbReference>
<evidence type="ECO:0000313" key="7">
    <source>
        <dbReference type="EMBL" id="CAD8518742.1"/>
    </source>
</evidence>
<accession>A0A7S0IDR9</accession>
<comment type="similarity">
    <text evidence="2">Belongs to the UDPGP type 1 family.</text>
</comment>
<gene>
    <name evidence="7" type="ORF">MCOM1403_LOCUS6168</name>
</gene>
<dbReference type="InterPro" id="IPR002618">
    <property type="entry name" value="UDPGP_fam"/>
</dbReference>
<dbReference type="SUPFAM" id="SSF53448">
    <property type="entry name" value="Nucleotide-diphospho-sugar transferases"/>
    <property type="match status" value="1"/>
</dbReference>
<name>A0A7S0IDR9_MICPS</name>
<protein>
    <recommendedName>
        <fullName evidence="3">UDP-N-acetylglucosamine diphosphorylase</fullName>
        <ecNumber evidence="3">2.7.7.23</ecNumber>
    </recommendedName>
</protein>
<reference evidence="7" key="1">
    <citation type="submission" date="2021-01" db="EMBL/GenBank/DDBJ databases">
        <authorList>
            <person name="Corre E."/>
            <person name="Pelletier E."/>
            <person name="Niang G."/>
            <person name="Scheremetjew M."/>
            <person name="Finn R."/>
            <person name="Kale V."/>
            <person name="Holt S."/>
            <person name="Cochrane G."/>
            <person name="Meng A."/>
            <person name="Brown T."/>
            <person name="Cohen L."/>
        </authorList>
    </citation>
    <scope>NUCLEOTIDE SEQUENCE</scope>
    <source>
        <strain evidence="7">CCMP1723</strain>
    </source>
</reference>
<dbReference type="EMBL" id="HBEQ01007748">
    <property type="protein sequence ID" value="CAD8518742.1"/>
    <property type="molecule type" value="Transcribed_RNA"/>
</dbReference>
<evidence type="ECO:0000256" key="4">
    <source>
        <dbReference type="ARBA" id="ARBA00022679"/>
    </source>
</evidence>